<sequence length="1043" mass="121026">MLRNYGKLLLRVPLQSLEAVDAIGTDEPTAFRDGIYLSSWDLFKELNRSGNISEKDRSRMHFAYSKYWIRSCTRCTPYATFAGFAMVNILPQPTRIVLDNKESYGLQLRVDVDFVNGLAHRLSLVPQIREQIRFYTNNSLYELTDSYRYAEYKLENGRRKYEVTSLKKNPYLKDILTLAKNGATVGSLQVALTKFEGITLDDANEFITELIESQLLISDLETTVTGEEPFDQLIKKLSGIVGFEHTLQKLVQIQSLLSSVQKDTALIHYINEILSQLTEKPMLNSFVQADLLPKLAQSTINDGLVEEITHQLQDLFLLSRPADHPEIENFKNAFIAKYEDAEMPLALVLDAESGIGYGDFNEDTSANNVLIGDLVFQNRQSVSGSEFDEIQQLSLNKYYDFLKNKRSHISIDKSDLTPMKKKMESYQFSTSIYALGSLMQLSDELGKDHFLFDVAAFGGTSGANLFGKFTHSSKELAALSSRILKKEEEQYPDAIFAEIVHLPEAQVGNILLRPVLRPYEIPYVGRSGVDQDHQILLEDLYVSIRQGEVILVSKKLGKRIIPKLTTAHNFNYKGLPVYKFLCSLQSHQNAKMNIWDWGNLDSLRFLPRVVYRNLLLKKATWKFTADDIIDLPLEKEDIQEYFSKFRLKWELPMRVSYLEEDNKLLIDFSQDHGIRIFVYYLKKLKRIIVEEYLFTPENCIVKDREGKSYTNEVVIPFFEDKVELRSASLKLRVKNQGVKGKFIPGSEWLYFKIYTGLKFAEEILKNELFRFVDEGLTQGLFEKFFFIRFKDDGPHLRIRFYNAEESKQHELMRAFLNACQPLINNNYIQRVVLDTYVRETDRYGEDLITHSEDLFFHDSLSVMRLLKLIDGPDIDIYRMIFAIRGINILLDDFKFTFMQKEKFSKYLQGMFFKEFGAGDHLQSQLNDKYRSYQSLIFSHMDADSDKENDIVDAIEIFKERSNANILAVKRILSEVNAEQNWQRIEELLASYIHMFVNRLFIGKQRMNELVIYHFLERYHRSRSAILKRDQTSTTSISTSNTVR</sequence>
<reference evidence="3 4" key="1">
    <citation type="submission" date="2018-08" db="EMBL/GenBank/DDBJ databases">
        <title>Mucilaginibacter terrae sp. nov., isolated from manganese diggings.</title>
        <authorList>
            <person name="Huang Y."/>
            <person name="Zhou Z."/>
        </authorList>
    </citation>
    <scope>NUCLEOTIDE SEQUENCE [LARGE SCALE GENOMIC DNA]</scope>
    <source>
        <strain evidence="3 4">ZH6</strain>
    </source>
</reference>
<proteinExistence type="predicted"/>
<feature type="domain" description="Thiopeptide-type bacteriocin biosynthesis" evidence="2">
    <location>
        <begin position="748"/>
        <end position="1018"/>
    </location>
</feature>
<comment type="caution">
    <text evidence="3">The sequence shown here is derived from an EMBL/GenBank/DDBJ whole genome shotgun (WGS) entry which is preliminary data.</text>
</comment>
<feature type="domain" description="Lantibiotic dehydratase N-terminal" evidence="1">
    <location>
        <begin position="30"/>
        <end position="672"/>
    </location>
</feature>
<evidence type="ECO:0000313" key="4">
    <source>
        <dbReference type="Proteomes" id="UP000260823"/>
    </source>
</evidence>
<dbReference type="Proteomes" id="UP000260823">
    <property type="component" value="Unassembled WGS sequence"/>
</dbReference>
<organism evidence="3 4">
    <name type="scientific">Mucilaginibacter terrenus</name>
    <dbReference type="NCBI Taxonomy" id="2482727"/>
    <lineage>
        <taxon>Bacteria</taxon>
        <taxon>Pseudomonadati</taxon>
        <taxon>Bacteroidota</taxon>
        <taxon>Sphingobacteriia</taxon>
        <taxon>Sphingobacteriales</taxon>
        <taxon>Sphingobacteriaceae</taxon>
        <taxon>Mucilaginibacter</taxon>
    </lineage>
</organism>
<dbReference type="InterPro" id="IPR023809">
    <property type="entry name" value="Thiopep_bacteriocin_synth_dom"/>
</dbReference>
<evidence type="ECO:0000313" key="3">
    <source>
        <dbReference type="EMBL" id="RFZ85162.1"/>
    </source>
</evidence>
<accession>A0A3E2NVY9</accession>
<name>A0A3E2NVY9_9SPHI</name>
<dbReference type="EMBL" id="QWDE01000001">
    <property type="protein sequence ID" value="RFZ85162.1"/>
    <property type="molecule type" value="Genomic_DNA"/>
</dbReference>
<dbReference type="OrthoDB" id="1273722at2"/>
<evidence type="ECO:0008006" key="5">
    <source>
        <dbReference type="Google" id="ProtNLM"/>
    </source>
</evidence>
<keyword evidence="4" id="KW-1185">Reference proteome</keyword>
<dbReference type="NCBIfam" id="TIGR03891">
    <property type="entry name" value="thiopep_ocin"/>
    <property type="match status" value="1"/>
</dbReference>
<dbReference type="AlphaFoldDB" id="A0A3E2NVY9"/>
<evidence type="ECO:0000259" key="1">
    <source>
        <dbReference type="Pfam" id="PF04738"/>
    </source>
</evidence>
<dbReference type="Pfam" id="PF04738">
    <property type="entry name" value="Lant_dehydr_N"/>
    <property type="match status" value="1"/>
</dbReference>
<dbReference type="InterPro" id="IPR006827">
    <property type="entry name" value="Lant_deHydtase_N"/>
</dbReference>
<evidence type="ECO:0000259" key="2">
    <source>
        <dbReference type="Pfam" id="PF14028"/>
    </source>
</evidence>
<dbReference type="Pfam" id="PF14028">
    <property type="entry name" value="Lant_dehydr_C"/>
    <property type="match status" value="1"/>
</dbReference>
<protein>
    <recommendedName>
        <fullName evidence="5">Lantibiotic dehydratase</fullName>
    </recommendedName>
</protein>
<dbReference type="RefSeq" id="WP_117382063.1">
    <property type="nucleotide sequence ID" value="NZ_QWDE01000001.1"/>
</dbReference>
<gene>
    <name evidence="3" type="ORF">DYU05_06060</name>
</gene>